<feature type="region of interest" description="Disordered" evidence="1">
    <location>
        <begin position="1"/>
        <end position="114"/>
    </location>
</feature>
<feature type="compositionally biased region" description="Polar residues" evidence="1">
    <location>
        <begin position="61"/>
        <end position="73"/>
    </location>
</feature>
<dbReference type="EMBL" id="JBEDUW010000004">
    <property type="protein sequence ID" value="KAK9933543.1"/>
    <property type="molecule type" value="Genomic_DNA"/>
</dbReference>
<organism evidence="2 3">
    <name type="scientific">Rubus argutus</name>
    <name type="common">Southern blackberry</name>
    <dbReference type="NCBI Taxonomy" id="59490"/>
    <lineage>
        <taxon>Eukaryota</taxon>
        <taxon>Viridiplantae</taxon>
        <taxon>Streptophyta</taxon>
        <taxon>Embryophyta</taxon>
        <taxon>Tracheophyta</taxon>
        <taxon>Spermatophyta</taxon>
        <taxon>Magnoliopsida</taxon>
        <taxon>eudicotyledons</taxon>
        <taxon>Gunneridae</taxon>
        <taxon>Pentapetalae</taxon>
        <taxon>rosids</taxon>
        <taxon>fabids</taxon>
        <taxon>Rosales</taxon>
        <taxon>Rosaceae</taxon>
        <taxon>Rosoideae</taxon>
        <taxon>Rosoideae incertae sedis</taxon>
        <taxon>Rubus</taxon>
    </lineage>
</organism>
<proteinExistence type="predicted"/>
<feature type="region of interest" description="Disordered" evidence="1">
    <location>
        <begin position="275"/>
        <end position="296"/>
    </location>
</feature>
<dbReference type="AlphaFoldDB" id="A0AAW1XB03"/>
<evidence type="ECO:0000313" key="3">
    <source>
        <dbReference type="Proteomes" id="UP001457282"/>
    </source>
</evidence>
<keyword evidence="3" id="KW-1185">Reference proteome</keyword>
<feature type="region of interest" description="Disordered" evidence="1">
    <location>
        <begin position="134"/>
        <end position="177"/>
    </location>
</feature>
<protein>
    <submittedName>
        <fullName evidence="2">Uncharacterized protein</fullName>
    </submittedName>
</protein>
<comment type="caution">
    <text evidence="2">The sequence shown here is derived from an EMBL/GenBank/DDBJ whole genome shotgun (WGS) entry which is preliminary data.</text>
</comment>
<gene>
    <name evidence="2" type="ORF">M0R45_020737</name>
</gene>
<reference evidence="2 3" key="1">
    <citation type="journal article" date="2023" name="G3 (Bethesda)">
        <title>A chromosome-length genome assembly and annotation of blackberry (Rubus argutus, cv. 'Hillquist').</title>
        <authorList>
            <person name="Bruna T."/>
            <person name="Aryal R."/>
            <person name="Dudchenko O."/>
            <person name="Sargent D.J."/>
            <person name="Mead D."/>
            <person name="Buti M."/>
            <person name="Cavallini A."/>
            <person name="Hytonen T."/>
            <person name="Andres J."/>
            <person name="Pham M."/>
            <person name="Weisz D."/>
            <person name="Mascagni F."/>
            <person name="Usai G."/>
            <person name="Natali L."/>
            <person name="Bassil N."/>
            <person name="Fernandez G.E."/>
            <person name="Lomsadze A."/>
            <person name="Armour M."/>
            <person name="Olukolu B."/>
            <person name="Poorten T."/>
            <person name="Britton C."/>
            <person name="Davik J."/>
            <person name="Ashrafi H."/>
            <person name="Aiden E.L."/>
            <person name="Borodovsky M."/>
            <person name="Worthington M."/>
        </authorList>
    </citation>
    <scope>NUCLEOTIDE SEQUENCE [LARGE SCALE GENOMIC DNA]</scope>
    <source>
        <strain evidence="2">PI 553951</strain>
    </source>
</reference>
<name>A0AAW1XB03_RUBAR</name>
<evidence type="ECO:0000256" key="1">
    <source>
        <dbReference type="SAM" id="MobiDB-lite"/>
    </source>
</evidence>
<sequence>MYSSFSSQAGPTGPGGGSPIPQFGNSGRRPPSPSPPPTTPPFSDSAPLRTPSSGHEALGQPHSTHLTFQSSHPGASHSYRSAGVNRSPESLPSWNGGQRSLLKNNDSQVHQRPSAVTSFVVSRNSGTSVTAKVARFQDTRGTRSPPFVSKDVNTRNSTQGVPRSHLVPPRTRSPTSTSYNYHPVDNFNHVGGVEGHLVPPRTQSPPSASYNYHPVEDFDCFGGVEGHLPRTRSPPLGSYNHHPVEDFDRSGGVEEHAFSSSGLNRQSKLIDDHPGLQAHQEPSRVSPFVGSFDSGRRTPVNYDDVQVLKRTRPSVSPIGSNASSNAVFSTHDSRSIRANSYATEDGTEREMQAKAKRLARFKVELSKSPQSSIDIAEQGVSAIRPEQSNIDGEQISCI</sequence>
<evidence type="ECO:0000313" key="2">
    <source>
        <dbReference type="EMBL" id="KAK9933543.1"/>
    </source>
</evidence>
<feature type="compositionally biased region" description="Pro residues" evidence="1">
    <location>
        <begin position="30"/>
        <end position="40"/>
    </location>
</feature>
<accession>A0AAW1XB03</accession>
<dbReference type="Proteomes" id="UP001457282">
    <property type="component" value="Unassembled WGS sequence"/>
</dbReference>
<feature type="compositionally biased region" description="Polar residues" evidence="1">
    <location>
        <begin position="87"/>
        <end position="114"/>
    </location>
</feature>